<accession>A0A821KI15</accession>
<comment type="caution">
    <text evidence="2">The sequence shown here is derived from an EMBL/GenBank/DDBJ whole genome shotgun (WGS) entry which is preliminary data.</text>
</comment>
<sequence>MKSKVLQASFRGKTNTMDRRTAATTTTPFRSQSTSTTNNKRNFNIHPKYFTTKASDISTDKTTNGPVNCSLDSVLNLTLQLEQTATADYQRRHTISTHEIDPLLLNGLTDDENQLHLIEKMNGHYPATIIDENHSIKDAVSSELDRIETNSVMNNQETE</sequence>
<feature type="region of interest" description="Disordered" evidence="1">
    <location>
        <begin position="1"/>
        <end position="43"/>
    </location>
</feature>
<dbReference type="AlphaFoldDB" id="A0A821KI15"/>
<gene>
    <name evidence="2" type="ORF">UJA718_LOCUS37971</name>
</gene>
<protein>
    <submittedName>
        <fullName evidence="2">Uncharacterized protein</fullName>
    </submittedName>
</protein>
<feature type="compositionally biased region" description="Polar residues" evidence="1">
    <location>
        <begin position="28"/>
        <end position="42"/>
    </location>
</feature>
<evidence type="ECO:0000313" key="2">
    <source>
        <dbReference type="EMBL" id="CAF4734412.1"/>
    </source>
</evidence>
<organism evidence="2 3">
    <name type="scientific">Rotaria socialis</name>
    <dbReference type="NCBI Taxonomy" id="392032"/>
    <lineage>
        <taxon>Eukaryota</taxon>
        <taxon>Metazoa</taxon>
        <taxon>Spiralia</taxon>
        <taxon>Gnathifera</taxon>
        <taxon>Rotifera</taxon>
        <taxon>Eurotatoria</taxon>
        <taxon>Bdelloidea</taxon>
        <taxon>Philodinida</taxon>
        <taxon>Philodinidae</taxon>
        <taxon>Rotaria</taxon>
    </lineage>
</organism>
<dbReference type="Proteomes" id="UP000663873">
    <property type="component" value="Unassembled WGS sequence"/>
</dbReference>
<evidence type="ECO:0000256" key="1">
    <source>
        <dbReference type="SAM" id="MobiDB-lite"/>
    </source>
</evidence>
<proteinExistence type="predicted"/>
<reference evidence="2" key="1">
    <citation type="submission" date="2021-02" db="EMBL/GenBank/DDBJ databases">
        <authorList>
            <person name="Nowell W R."/>
        </authorList>
    </citation>
    <scope>NUCLEOTIDE SEQUENCE</scope>
</reference>
<name>A0A821KI15_9BILA</name>
<dbReference type="EMBL" id="CAJOBP010038336">
    <property type="protein sequence ID" value="CAF4734412.1"/>
    <property type="molecule type" value="Genomic_DNA"/>
</dbReference>
<keyword evidence="3" id="KW-1185">Reference proteome</keyword>
<evidence type="ECO:0000313" key="3">
    <source>
        <dbReference type="Proteomes" id="UP000663873"/>
    </source>
</evidence>